<dbReference type="PANTHER" id="PTHR42885:SF2">
    <property type="entry name" value="HISTIDINOL-PHOSPHATE AMINOTRANSFERASE"/>
    <property type="match status" value="1"/>
</dbReference>
<dbReference type="AlphaFoldDB" id="A0A7C3YEW3"/>
<feature type="domain" description="Aminotransferase class I/classII large" evidence="8">
    <location>
        <begin position="23"/>
        <end position="334"/>
    </location>
</feature>
<dbReference type="Pfam" id="PF00155">
    <property type="entry name" value="Aminotran_1_2"/>
    <property type="match status" value="1"/>
</dbReference>
<feature type="modified residue" description="N6-(pyridoxal phosphate)lysine" evidence="7">
    <location>
        <position position="202"/>
    </location>
</feature>
<dbReference type="Gene3D" id="3.40.640.10">
    <property type="entry name" value="Type I PLP-dependent aspartate aminotransferase-like (Major domain)"/>
    <property type="match status" value="1"/>
</dbReference>
<organism evidence="9">
    <name type="scientific">Geoglobus ahangari</name>
    <dbReference type="NCBI Taxonomy" id="113653"/>
    <lineage>
        <taxon>Archaea</taxon>
        <taxon>Methanobacteriati</taxon>
        <taxon>Methanobacteriota</taxon>
        <taxon>Archaeoglobi</taxon>
        <taxon>Archaeoglobales</taxon>
        <taxon>Archaeoglobaceae</taxon>
        <taxon>Geoglobus</taxon>
    </lineage>
</organism>
<dbReference type="EMBL" id="DTAK01000007">
    <property type="protein sequence ID" value="HGU58804.1"/>
    <property type="molecule type" value="Genomic_DNA"/>
</dbReference>
<dbReference type="InterPro" id="IPR015424">
    <property type="entry name" value="PyrdxlP-dep_Trfase"/>
</dbReference>
<evidence type="ECO:0000313" key="9">
    <source>
        <dbReference type="EMBL" id="HGE65820.1"/>
    </source>
</evidence>
<dbReference type="GO" id="GO:0030170">
    <property type="term" value="F:pyridoxal phosphate binding"/>
    <property type="evidence" value="ECO:0007669"/>
    <property type="project" value="InterPro"/>
</dbReference>
<comment type="similarity">
    <text evidence="7">Belongs to the class-II pyridoxal-phosphate-dependent aminotransferase family. Histidinol-phosphate aminotransferase subfamily.</text>
</comment>
<name>A0A7C3YEW3_9EURY</name>
<keyword evidence="5 7" id="KW-0663">Pyridoxal phosphate</keyword>
<evidence type="ECO:0000256" key="4">
    <source>
        <dbReference type="ARBA" id="ARBA00022679"/>
    </source>
</evidence>
<dbReference type="InterPro" id="IPR004838">
    <property type="entry name" value="NHTrfase_class1_PyrdxlP-BS"/>
</dbReference>
<evidence type="ECO:0000313" key="10">
    <source>
        <dbReference type="EMBL" id="HGU58804.1"/>
    </source>
</evidence>
<evidence type="ECO:0000256" key="2">
    <source>
        <dbReference type="ARBA" id="ARBA00022576"/>
    </source>
</evidence>
<comment type="cofactor">
    <cofactor evidence="1 7">
        <name>pyridoxal 5'-phosphate</name>
        <dbReference type="ChEBI" id="CHEBI:597326"/>
    </cofactor>
</comment>
<evidence type="ECO:0000256" key="5">
    <source>
        <dbReference type="ARBA" id="ARBA00022898"/>
    </source>
</evidence>
<dbReference type="InterPro" id="IPR004839">
    <property type="entry name" value="Aminotransferase_I/II_large"/>
</dbReference>
<comment type="pathway">
    <text evidence="7">Amino-acid biosynthesis; L-histidine biosynthesis; L-histidine from 5-phospho-alpha-D-ribose 1-diphosphate: step 7/9.</text>
</comment>
<dbReference type="UniPathway" id="UPA00031">
    <property type="reaction ID" value="UER00012"/>
</dbReference>
<evidence type="ECO:0000259" key="8">
    <source>
        <dbReference type="Pfam" id="PF00155"/>
    </source>
</evidence>
<gene>
    <name evidence="7 9" type="primary">hisC</name>
    <name evidence="10" type="ORF">ENT89_01050</name>
    <name evidence="9" type="ORF">ENX77_01625</name>
</gene>
<keyword evidence="3 7" id="KW-0028">Amino-acid biosynthesis</keyword>
<comment type="caution">
    <text evidence="9">The sequence shown here is derived from an EMBL/GenBank/DDBJ whole genome shotgun (WGS) entry which is preliminary data.</text>
</comment>
<dbReference type="PANTHER" id="PTHR42885">
    <property type="entry name" value="HISTIDINOL-PHOSPHATE AMINOTRANSFERASE-RELATED"/>
    <property type="match status" value="1"/>
</dbReference>
<dbReference type="Gene3D" id="3.90.1150.10">
    <property type="entry name" value="Aspartate Aminotransferase, domain 1"/>
    <property type="match status" value="1"/>
</dbReference>
<keyword evidence="2 7" id="KW-0032">Aminotransferase</keyword>
<evidence type="ECO:0000256" key="3">
    <source>
        <dbReference type="ARBA" id="ARBA00022605"/>
    </source>
</evidence>
<evidence type="ECO:0000256" key="6">
    <source>
        <dbReference type="ARBA" id="ARBA00023102"/>
    </source>
</evidence>
<dbReference type="GO" id="GO:0004400">
    <property type="term" value="F:histidinol-phosphate transaminase activity"/>
    <property type="evidence" value="ECO:0007669"/>
    <property type="project" value="UniProtKB-UniRule"/>
</dbReference>
<dbReference type="SUPFAM" id="SSF53383">
    <property type="entry name" value="PLP-dependent transferases"/>
    <property type="match status" value="1"/>
</dbReference>
<dbReference type="HAMAP" id="MF_01023">
    <property type="entry name" value="HisC_aminotrans_2"/>
    <property type="match status" value="1"/>
</dbReference>
<keyword evidence="4 7" id="KW-0808">Transferase</keyword>
<reference evidence="9" key="1">
    <citation type="journal article" date="2020" name="mSystems">
        <title>Genome- and Community-Level Interaction Insights into Carbon Utilization and Element Cycling Functions of Hydrothermarchaeota in Hydrothermal Sediment.</title>
        <authorList>
            <person name="Zhou Z."/>
            <person name="Liu Y."/>
            <person name="Xu W."/>
            <person name="Pan J."/>
            <person name="Luo Z.H."/>
            <person name="Li M."/>
        </authorList>
    </citation>
    <scope>NUCLEOTIDE SEQUENCE [LARGE SCALE GENOMIC DNA]</scope>
    <source>
        <strain evidence="10">SpSt-62</strain>
        <strain evidence="9">SpSt-97</strain>
    </source>
</reference>
<keyword evidence="6 7" id="KW-0368">Histidine biosynthesis</keyword>
<dbReference type="GO" id="GO:0000105">
    <property type="term" value="P:L-histidine biosynthetic process"/>
    <property type="evidence" value="ECO:0007669"/>
    <property type="project" value="UniProtKB-UniRule"/>
</dbReference>
<dbReference type="NCBIfam" id="TIGR01141">
    <property type="entry name" value="hisC"/>
    <property type="match status" value="1"/>
</dbReference>
<sequence length="345" mass="39982">MRKVIEIINEYDPGPFPEDFDREVIQLASNENPFPPSEEVINTIKENIFKISRYPSPYYRKLKEKIAEYVNMDPENIAVSTGASDILRIISEIILEPFDTVFIPMPSYSMYLLFSMLKEANILIKVYDSYKIEGCEFQGKLAFLCSPNNPTGNSLDKKVIREFAENFEYVVVDEAYADFENKTALDLLKDYDNIIIVRSFSKYFSLAGMRVGYAVADERIAKAIEKIRNPFAVSMLALHAAIAALNSLDYYRKVSKIILKERERLERELKKFFHVYESNANFLLVKHEMRELPKLLMNRGILVRDISGLEGLSGYHFRVTVGRPEENDKFLEAIHEIYENQERTS</sequence>
<dbReference type="CDD" id="cd00609">
    <property type="entry name" value="AAT_like"/>
    <property type="match status" value="1"/>
</dbReference>
<evidence type="ECO:0000256" key="7">
    <source>
        <dbReference type="HAMAP-Rule" id="MF_01023"/>
    </source>
</evidence>
<evidence type="ECO:0000256" key="1">
    <source>
        <dbReference type="ARBA" id="ARBA00001933"/>
    </source>
</evidence>
<proteinExistence type="inferred from homology"/>
<dbReference type="InterPro" id="IPR005861">
    <property type="entry name" value="HisP_aminotrans"/>
</dbReference>
<dbReference type="InterPro" id="IPR015421">
    <property type="entry name" value="PyrdxlP-dep_Trfase_major"/>
</dbReference>
<comment type="catalytic activity">
    <reaction evidence="7">
        <text>L-histidinol phosphate + 2-oxoglutarate = 3-(imidazol-4-yl)-2-oxopropyl phosphate + L-glutamate</text>
        <dbReference type="Rhea" id="RHEA:23744"/>
        <dbReference type="ChEBI" id="CHEBI:16810"/>
        <dbReference type="ChEBI" id="CHEBI:29985"/>
        <dbReference type="ChEBI" id="CHEBI:57766"/>
        <dbReference type="ChEBI" id="CHEBI:57980"/>
        <dbReference type="EC" id="2.6.1.9"/>
    </reaction>
</comment>
<protein>
    <recommendedName>
        <fullName evidence="7">Histidinol-phosphate aminotransferase</fullName>
        <ecNumber evidence="7">2.6.1.9</ecNumber>
    </recommendedName>
    <alternativeName>
        <fullName evidence="7">Imidazole acetol-phosphate transaminase</fullName>
    </alternativeName>
</protein>
<accession>A0A7C3YEW3</accession>
<dbReference type="EMBL" id="DTPI01000008">
    <property type="protein sequence ID" value="HGE65820.1"/>
    <property type="molecule type" value="Genomic_DNA"/>
</dbReference>
<dbReference type="InterPro" id="IPR015422">
    <property type="entry name" value="PyrdxlP-dep_Trfase_small"/>
</dbReference>
<dbReference type="EC" id="2.6.1.9" evidence="7"/>
<dbReference type="PROSITE" id="PS00105">
    <property type="entry name" value="AA_TRANSFER_CLASS_1"/>
    <property type="match status" value="1"/>
</dbReference>